<dbReference type="EMBL" id="JAAZWO010000008">
    <property type="protein sequence ID" value="MBC2397916.1"/>
    <property type="molecule type" value="Genomic_DNA"/>
</dbReference>
<evidence type="ECO:0000313" key="2">
    <source>
        <dbReference type="Proteomes" id="UP000563151"/>
    </source>
</evidence>
<comment type="caution">
    <text evidence="1">The sequence shown here is derived from an EMBL/GenBank/DDBJ whole genome shotgun (WGS) entry which is preliminary data.</text>
</comment>
<organism evidence="1 2">
    <name type="scientific">Clostridium tetanomorphum</name>
    <dbReference type="NCBI Taxonomy" id="1553"/>
    <lineage>
        <taxon>Bacteria</taxon>
        <taxon>Bacillati</taxon>
        <taxon>Bacillota</taxon>
        <taxon>Clostridia</taxon>
        <taxon>Eubacteriales</taxon>
        <taxon>Clostridiaceae</taxon>
        <taxon>Clostridium</taxon>
    </lineage>
</organism>
<accession>A0A923J035</accession>
<gene>
    <name evidence="1" type="ORF">HGG79_09025</name>
</gene>
<dbReference type="AlphaFoldDB" id="A0A923J035"/>
<protein>
    <submittedName>
        <fullName evidence="1">Uncharacterized protein</fullName>
    </submittedName>
</protein>
<dbReference type="Proteomes" id="UP000563151">
    <property type="component" value="Unassembled WGS sequence"/>
</dbReference>
<reference evidence="1 2" key="1">
    <citation type="submission" date="2020-04" db="EMBL/GenBank/DDBJ databases">
        <title>Genomic insights into acetone-butanol-ethanol (ABE) fermentation by sequencing solventogenic clostridia strains.</title>
        <authorList>
            <person name="Brown S."/>
        </authorList>
    </citation>
    <scope>NUCLEOTIDE SEQUENCE [LARGE SCALE GENOMIC DNA]</scope>
    <source>
        <strain evidence="1 2">DJ011</strain>
    </source>
</reference>
<sequence length="46" mass="5479">MKILKKVFERLINLEEIPEENEKSSIEDKSKEAIELKMMLQNTIML</sequence>
<dbReference type="RefSeq" id="WP_156950210.1">
    <property type="nucleotide sequence ID" value="NZ_JAAZWO010000008.1"/>
</dbReference>
<evidence type="ECO:0000313" key="1">
    <source>
        <dbReference type="EMBL" id="MBC2397916.1"/>
    </source>
</evidence>
<proteinExistence type="predicted"/>
<keyword evidence="2" id="KW-1185">Reference proteome</keyword>
<name>A0A923J035_CLOTT</name>